<evidence type="ECO:0000259" key="5">
    <source>
        <dbReference type="SMART" id="SM00849"/>
    </source>
</evidence>
<comment type="cofactor">
    <cofactor evidence="1">
        <name>Zn(2+)</name>
        <dbReference type="ChEBI" id="CHEBI:29105"/>
    </cofactor>
</comment>
<dbReference type="PANTHER" id="PTHR46233:SF3">
    <property type="entry name" value="HYDROXYACYLGLUTATHIONE HYDROLASE GLOC"/>
    <property type="match status" value="1"/>
</dbReference>
<dbReference type="InterPro" id="IPR001279">
    <property type="entry name" value="Metallo-B-lactamas"/>
</dbReference>
<name>A0ABM7PK44_9BACT</name>
<dbReference type="EMBL" id="AP024488">
    <property type="protein sequence ID" value="BCS97931.1"/>
    <property type="molecule type" value="Genomic_DNA"/>
</dbReference>
<organism evidence="6 7">
    <name type="scientific">Desulfoluna limicola</name>
    <dbReference type="NCBI Taxonomy" id="2810562"/>
    <lineage>
        <taxon>Bacteria</taxon>
        <taxon>Pseudomonadati</taxon>
        <taxon>Thermodesulfobacteriota</taxon>
        <taxon>Desulfobacteria</taxon>
        <taxon>Desulfobacterales</taxon>
        <taxon>Desulfolunaceae</taxon>
        <taxon>Desulfoluna</taxon>
    </lineage>
</organism>
<dbReference type="PANTHER" id="PTHR46233">
    <property type="entry name" value="HYDROXYACYLGLUTATHIONE HYDROLASE GLOC"/>
    <property type="match status" value="1"/>
</dbReference>
<evidence type="ECO:0000256" key="1">
    <source>
        <dbReference type="ARBA" id="ARBA00001947"/>
    </source>
</evidence>
<dbReference type="Pfam" id="PF00753">
    <property type="entry name" value="Lactamase_B"/>
    <property type="match status" value="1"/>
</dbReference>
<dbReference type="SUPFAM" id="SSF56281">
    <property type="entry name" value="Metallo-hydrolase/oxidoreductase"/>
    <property type="match status" value="1"/>
</dbReference>
<evidence type="ECO:0000256" key="4">
    <source>
        <dbReference type="ARBA" id="ARBA00022833"/>
    </source>
</evidence>
<evidence type="ECO:0000256" key="3">
    <source>
        <dbReference type="ARBA" id="ARBA00022801"/>
    </source>
</evidence>
<dbReference type="InterPro" id="IPR036866">
    <property type="entry name" value="RibonucZ/Hydroxyglut_hydro"/>
</dbReference>
<evidence type="ECO:0000313" key="6">
    <source>
        <dbReference type="EMBL" id="BCS97931.1"/>
    </source>
</evidence>
<reference evidence="6 7" key="1">
    <citation type="submission" date="2021-02" db="EMBL/GenBank/DDBJ databases">
        <title>Complete genome of Desulfoluna sp. strain ASN36.</title>
        <authorList>
            <person name="Takahashi A."/>
            <person name="Kojima H."/>
            <person name="Fukui M."/>
        </authorList>
    </citation>
    <scope>NUCLEOTIDE SEQUENCE [LARGE SCALE GENOMIC DNA]</scope>
    <source>
        <strain evidence="6 7">ASN36</strain>
    </source>
</reference>
<dbReference type="Proteomes" id="UP001320148">
    <property type="component" value="Chromosome"/>
</dbReference>
<dbReference type="SMART" id="SM00849">
    <property type="entry name" value="Lactamase_B"/>
    <property type="match status" value="1"/>
</dbReference>
<protein>
    <submittedName>
        <fullName evidence="6">MBL fold metallo-hydrolase</fullName>
    </submittedName>
</protein>
<dbReference type="InterPro" id="IPR051453">
    <property type="entry name" value="MBL_Glyoxalase_II"/>
</dbReference>
<accession>A0ABM7PK44</accession>
<dbReference type="Gene3D" id="3.60.15.10">
    <property type="entry name" value="Ribonuclease Z/Hydroxyacylglutathione hydrolase-like"/>
    <property type="match status" value="1"/>
</dbReference>
<dbReference type="RefSeq" id="WP_236889344.1">
    <property type="nucleotide sequence ID" value="NZ_AP024488.1"/>
</dbReference>
<dbReference type="CDD" id="cd06262">
    <property type="entry name" value="metallo-hydrolase-like_MBL-fold"/>
    <property type="match status" value="1"/>
</dbReference>
<keyword evidence="4" id="KW-0862">Zinc</keyword>
<feature type="domain" description="Metallo-beta-lactamase" evidence="5">
    <location>
        <begin position="12"/>
        <end position="189"/>
    </location>
</feature>
<sequence>MNIHQIRLAKMATFAYIIEDPETKRCVLVDPAFEVKRILREVEILGLTVVGLINTHCHSDHTAGNREVVEATGAPVMIHREDGKALSGLGNRALTKVMGGKRSPKPSRLLKDGSIIEVGKGSITVLHTPGHTRGGICLYMPGHVITGDTLFVGAVGRTDLPGGSLKVLKQSVREKIFTLPQETVVWPGHDYGKKPKSTVGFEKKHNPYI</sequence>
<evidence type="ECO:0000256" key="2">
    <source>
        <dbReference type="ARBA" id="ARBA00022723"/>
    </source>
</evidence>
<keyword evidence="2" id="KW-0479">Metal-binding</keyword>
<keyword evidence="3" id="KW-0378">Hydrolase</keyword>
<proteinExistence type="predicted"/>
<gene>
    <name evidence="6" type="primary">ycbL_1</name>
    <name evidence="6" type="ORF">DSLASN_35630</name>
</gene>
<evidence type="ECO:0000313" key="7">
    <source>
        <dbReference type="Proteomes" id="UP001320148"/>
    </source>
</evidence>
<keyword evidence="7" id="KW-1185">Reference proteome</keyword>